<keyword evidence="3 5" id="KW-0863">Zinc-finger</keyword>
<feature type="domain" description="C3H1-type" evidence="7">
    <location>
        <begin position="182"/>
        <end position="210"/>
    </location>
</feature>
<evidence type="ECO:0000256" key="4">
    <source>
        <dbReference type="ARBA" id="ARBA00022833"/>
    </source>
</evidence>
<dbReference type="PANTHER" id="PTHR12547:SF18">
    <property type="entry name" value="PROTEIN TIS11"/>
    <property type="match status" value="1"/>
</dbReference>
<evidence type="ECO:0000259" key="7">
    <source>
        <dbReference type="PROSITE" id="PS50103"/>
    </source>
</evidence>
<evidence type="ECO:0000256" key="2">
    <source>
        <dbReference type="ARBA" id="ARBA00022737"/>
    </source>
</evidence>
<comment type="caution">
    <text evidence="8">The sequence shown here is derived from an EMBL/GenBank/DDBJ whole genome shotgun (WGS) entry which is preliminary data.</text>
</comment>
<gene>
    <name evidence="8" type="ORF">RJT34_04113</name>
</gene>
<feature type="zinc finger region" description="C3H1-type" evidence="5">
    <location>
        <begin position="182"/>
        <end position="210"/>
    </location>
</feature>
<dbReference type="Gene3D" id="4.10.1000.10">
    <property type="entry name" value="Zinc finger, CCCH-type"/>
    <property type="match status" value="1"/>
</dbReference>
<evidence type="ECO:0000256" key="1">
    <source>
        <dbReference type="ARBA" id="ARBA00022723"/>
    </source>
</evidence>
<dbReference type="SMART" id="SM00356">
    <property type="entry name" value="ZnF_C3H1"/>
    <property type="match status" value="2"/>
</dbReference>
<keyword evidence="2" id="KW-0677">Repeat</keyword>
<name>A0AAN9KL08_CLITE</name>
<organism evidence="8 9">
    <name type="scientific">Clitoria ternatea</name>
    <name type="common">Butterfly pea</name>
    <dbReference type="NCBI Taxonomy" id="43366"/>
    <lineage>
        <taxon>Eukaryota</taxon>
        <taxon>Viridiplantae</taxon>
        <taxon>Streptophyta</taxon>
        <taxon>Embryophyta</taxon>
        <taxon>Tracheophyta</taxon>
        <taxon>Spermatophyta</taxon>
        <taxon>Magnoliopsida</taxon>
        <taxon>eudicotyledons</taxon>
        <taxon>Gunneridae</taxon>
        <taxon>Pentapetalae</taxon>
        <taxon>rosids</taxon>
        <taxon>fabids</taxon>
        <taxon>Fabales</taxon>
        <taxon>Fabaceae</taxon>
        <taxon>Papilionoideae</taxon>
        <taxon>50 kb inversion clade</taxon>
        <taxon>NPAAA clade</taxon>
        <taxon>indigoferoid/millettioid clade</taxon>
        <taxon>Phaseoleae</taxon>
        <taxon>Clitoria</taxon>
    </lineage>
</organism>
<evidence type="ECO:0000256" key="5">
    <source>
        <dbReference type="PROSITE-ProRule" id="PRU00723"/>
    </source>
</evidence>
<dbReference type="Proteomes" id="UP001359559">
    <property type="component" value="Unassembled WGS sequence"/>
</dbReference>
<evidence type="ECO:0000256" key="6">
    <source>
        <dbReference type="SAM" id="MobiDB-lite"/>
    </source>
</evidence>
<evidence type="ECO:0000256" key="3">
    <source>
        <dbReference type="ARBA" id="ARBA00022771"/>
    </source>
</evidence>
<evidence type="ECO:0000313" key="8">
    <source>
        <dbReference type="EMBL" id="KAK7319392.1"/>
    </source>
</evidence>
<sequence>MENAWSSSKMKLPKLRTLNENVPPPLQVDLDDKRGRYLQSTTMSPRLQPFAENIDVGSPIARYFFVGSPLSGKVVPAGEAFTPPTFGSSKYRTGKAYCGNSSGSSSFGSRSRLSPSPLSSIENLDIASLMSPPTYRTPVKGDDDVLVMDAILVRPMSGAKNGRSSSSSGRSSSSSSSASKSMFKTETCRAWEESGNCRYNSKCQFAHGKEELHPSRLSTKSKSGAQPCKSFIRAGSSMLGPSCSIVHQLCAATESDHLVTTSQPPSPEPNYTLANSITYNDWSPVDDGIEVVLPNGSGKVPSREEIDACISTIVYGTTGKRRLPAFVALCEG</sequence>
<dbReference type="FunFam" id="4.10.1000.10:FF:000001">
    <property type="entry name" value="zinc finger CCCH domain-containing protein 15-like"/>
    <property type="match status" value="1"/>
</dbReference>
<evidence type="ECO:0000313" key="9">
    <source>
        <dbReference type="Proteomes" id="UP001359559"/>
    </source>
</evidence>
<dbReference type="PROSITE" id="PS50103">
    <property type="entry name" value="ZF_C3H1"/>
    <property type="match status" value="1"/>
</dbReference>
<dbReference type="EMBL" id="JAYKXN010000001">
    <property type="protein sequence ID" value="KAK7319392.1"/>
    <property type="molecule type" value="Genomic_DNA"/>
</dbReference>
<proteinExistence type="predicted"/>
<protein>
    <recommendedName>
        <fullName evidence="7">C3H1-type domain-containing protein</fullName>
    </recommendedName>
</protein>
<dbReference type="InterPro" id="IPR000571">
    <property type="entry name" value="Znf_CCCH"/>
</dbReference>
<feature type="region of interest" description="Disordered" evidence="6">
    <location>
        <begin position="157"/>
        <end position="179"/>
    </location>
</feature>
<keyword evidence="4 5" id="KW-0862">Zinc</keyword>
<keyword evidence="1 5" id="KW-0479">Metal-binding</keyword>
<dbReference type="GO" id="GO:0003729">
    <property type="term" value="F:mRNA binding"/>
    <property type="evidence" value="ECO:0007669"/>
    <property type="project" value="InterPro"/>
</dbReference>
<dbReference type="GO" id="GO:0008270">
    <property type="term" value="F:zinc ion binding"/>
    <property type="evidence" value="ECO:0007669"/>
    <property type="project" value="UniProtKB-KW"/>
</dbReference>
<dbReference type="SUPFAM" id="SSF90229">
    <property type="entry name" value="CCCH zinc finger"/>
    <property type="match status" value="1"/>
</dbReference>
<dbReference type="PANTHER" id="PTHR12547">
    <property type="entry name" value="CCCH ZINC FINGER/TIS11-RELATED"/>
    <property type="match status" value="1"/>
</dbReference>
<keyword evidence="9" id="KW-1185">Reference proteome</keyword>
<dbReference type="InterPro" id="IPR036855">
    <property type="entry name" value="Znf_CCCH_sf"/>
</dbReference>
<dbReference type="Pfam" id="PF00642">
    <property type="entry name" value="zf-CCCH"/>
    <property type="match status" value="1"/>
</dbReference>
<reference evidence="8 9" key="1">
    <citation type="submission" date="2024-01" db="EMBL/GenBank/DDBJ databases">
        <title>The genomes of 5 underutilized Papilionoideae crops provide insights into root nodulation and disease resistance.</title>
        <authorList>
            <person name="Yuan L."/>
        </authorList>
    </citation>
    <scope>NUCLEOTIDE SEQUENCE [LARGE SCALE GENOMIC DNA]</scope>
    <source>
        <strain evidence="8">LY-2023</strain>
        <tissue evidence="8">Leaf</tissue>
    </source>
</reference>
<dbReference type="InterPro" id="IPR045877">
    <property type="entry name" value="ZFP36-like"/>
</dbReference>
<dbReference type="AlphaFoldDB" id="A0AAN9KL08"/>
<accession>A0AAN9KL08</accession>